<dbReference type="RefSeq" id="WP_114771020.1">
    <property type="nucleotide sequence ID" value="NZ_QQBB01000006.1"/>
</dbReference>
<organism evidence="2 3">
    <name type="scientific">Microvirga subterranea</name>
    <dbReference type="NCBI Taxonomy" id="186651"/>
    <lineage>
        <taxon>Bacteria</taxon>
        <taxon>Pseudomonadati</taxon>
        <taxon>Pseudomonadota</taxon>
        <taxon>Alphaproteobacteria</taxon>
        <taxon>Hyphomicrobiales</taxon>
        <taxon>Methylobacteriaceae</taxon>
        <taxon>Microvirga</taxon>
    </lineage>
</organism>
<accession>A0A370HHV3</accession>
<evidence type="ECO:0000256" key="1">
    <source>
        <dbReference type="SAM" id="SignalP"/>
    </source>
</evidence>
<protein>
    <submittedName>
        <fullName evidence="2">Uncharacterized protein</fullName>
    </submittedName>
</protein>
<keyword evidence="1" id="KW-0732">Signal</keyword>
<evidence type="ECO:0000313" key="3">
    <source>
        <dbReference type="Proteomes" id="UP000254925"/>
    </source>
</evidence>
<keyword evidence="3" id="KW-1185">Reference proteome</keyword>
<evidence type="ECO:0000313" key="2">
    <source>
        <dbReference type="EMBL" id="RDI57781.1"/>
    </source>
</evidence>
<reference evidence="2 3" key="1">
    <citation type="submission" date="2018-07" db="EMBL/GenBank/DDBJ databases">
        <title>Genomic Encyclopedia of Type Strains, Phase IV (KMG-IV): sequencing the most valuable type-strain genomes for metagenomic binning, comparative biology and taxonomic classification.</title>
        <authorList>
            <person name="Goeker M."/>
        </authorList>
    </citation>
    <scope>NUCLEOTIDE SEQUENCE [LARGE SCALE GENOMIC DNA]</scope>
    <source>
        <strain evidence="2 3">DSM 14364</strain>
    </source>
</reference>
<dbReference type="EMBL" id="QQBB01000006">
    <property type="protein sequence ID" value="RDI57781.1"/>
    <property type="molecule type" value="Genomic_DNA"/>
</dbReference>
<dbReference type="Gene3D" id="2.60.40.3440">
    <property type="match status" value="1"/>
</dbReference>
<comment type="caution">
    <text evidence="2">The sequence shown here is derived from an EMBL/GenBank/DDBJ whole genome shotgun (WGS) entry which is preliminary data.</text>
</comment>
<dbReference type="Pfam" id="PF17963">
    <property type="entry name" value="Big_9"/>
    <property type="match status" value="1"/>
</dbReference>
<dbReference type="OrthoDB" id="8020448at2"/>
<name>A0A370HHV3_9HYPH</name>
<proteinExistence type="predicted"/>
<feature type="signal peptide" evidence="1">
    <location>
        <begin position="1"/>
        <end position="22"/>
    </location>
</feature>
<dbReference type="AlphaFoldDB" id="A0A370HHV3"/>
<sequence length="122" mass="12978">MRSSLLVAAIPVAFVSASPVLAMDMCVIAGNQPIMGANMNADFEVQAGHGCMSDIHPQGTLSKSEISQRPQHGTLKMVDKDTWTYEPAAGYRGQDSFAITAQGQSVDEKSGTSVLSYRVSVK</sequence>
<feature type="chain" id="PRO_5017075178" evidence="1">
    <location>
        <begin position="23"/>
        <end position="122"/>
    </location>
</feature>
<dbReference type="Proteomes" id="UP000254925">
    <property type="component" value="Unassembled WGS sequence"/>
</dbReference>
<gene>
    <name evidence="2" type="ORF">DES45_10693</name>
</gene>